<gene>
    <name evidence="2" type="ORF">SFRICE_017692</name>
</gene>
<reference evidence="2" key="1">
    <citation type="submission" date="2016-07" db="EMBL/GenBank/DDBJ databases">
        <authorList>
            <person name="Bretaudeau A."/>
        </authorList>
    </citation>
    <scope>NUCLEOTIDE SEQUENCE</scope>
    <source>
        <strain evidence="2">Rice</strain>
        <tissue evidence="2">Whole body</tissue>
    </source>
</reference>
<keyword evidence="1" id="KW-0812">Transmembrane</keyword>
<name>A0A2H1V5T8_SPOFR</name>
<organism evidence="2">
    <name type="scientific">Spodoptera frugiperda</name>
    <name type="common">Fall armyworm</name>
    <dbReference type="NCBI Taxonomy" id="7108"/>
    <lineage>
        <taxon>Eukaryota</taxon>
        <taxon>Metazoa</taxon>
        <taxon>Ecdysozoa</taxon>
        <taxon>Arthropoda</taxon>
        <taxon>Hexapoda</taxon>
        <taxon>Insecta</taxon>
        <taxon>Pterygota</taxon>
        <taxon>Neoptera</taxon>
        <taxon>Endopterygota</taxon>
        <taxon>Lepidoptera</taxon>
        <taxon>Glossata</taxon>
        <taxon>Ditrysia</taxon>
        <taxon>Noctuoidea</taxon>
        <taxon>Noctuidae</taxon>
        <taxon>Amphipyrinae</taxon>
        <taxon>Spodoptera</taxon>
    </lineage>
</organism>
<proteinExistence type="predicted"/>
<feature type="transmembrane region" description="Helical" evidence="1">
    <location>
        <begin position="319"/>
        <end position="340"/>
    </location>
</feature>
<dbReference type="AlphaFoldDB" id="A0A2H1V5T8"/>
<keyword evidence="1" id="KW-1133">Transmembrane helix</keyword>
<protein>
    <submittedName>
        <fullName evidence="2">SFRICE_017692</fullName>
    </submittedName>
</protein>
<dbReference type="EMBL" id="ODYU01000818">
    <property type="protein sequence ID" value="SOQ36169.1"/>
    <property type="molecule type" value="Genomic_DNA"/>
</dbReference>
<sequence length="374" mass="41521">MVSNRRRPWTPKTPEALQGCCSGIGDWKGGNRAYGNLTHTTKHNANVVSRRCTVKPWYHSGRTDPAGIGDLEDWEGGIGPPVTSLTQRNTTQALFHVGFLLGRGITPAEPALQGEYHPMTSPALGEARGSIRLLLTKIHPIPTPAFRTGAPGNTLGSPQLRIRHQPYWAPSVVVLLRSSSGRNCDICTRDLGSDSQVEQMSGVWSSCDSCGRECSASCGTRRFRACCFNYLRRKRAPHAVQALQVHCRPFGNLMVVGKSRIGKIGKGVHQLMENVKTQENSDFPVFLVEDSPLSDRLISNILSSEYQPYTTENFSEKSLVFLTIFIFVRHTTIIIMLSAYSPQQSPRRMSRNAAHEYESLAWLETSRVPRQTVT</sequence>
<keyword evidence="1" id="KW-0472">Membrane</keyword>
<evidence type="ECO:0000256" key="1">
    <source>
        <dbReference type="SAM" id="Phobius"/>
    </source>
</evidence>
<accession>A0A2H1V5T8</accession>
<evidence type="ECO:0000313" key="2">
    <source>
        <dbReference type="EMBL" id="SOQ36169.1"/>
    </source>
</evidence>